<comment type="caution">
    <text evidence="1">The sequence shown here is derived from an EMBL/GenBank/DDBJ whole genome shotgun (WGS) entry which is preliminary data.</text>
</comment>
<dbReference type="AlphaFoldDB" id="A0A644XX93"/>
<protein>
    <recommendedName>
        <fullName evidence="2">DNA alkylation repair enzyme</fullName>
    </recommendedName>
</protein>
<dbReference type="PANTHER" id="PTHR34070:SF1">
    <property type="entry name" value="DNA ALKYLATION REPAIR PROTEIN"/>
    <property type="match status" value="1"/>
</dbReference>
<dbReference type="CDD" id="cd06561">
    <property type="entry name" value="AlkD_like"/>
    <property type="match status" value="1"/>
</dbReference>
<dbReference type="Pfam" id="PF08713">
    <property type="entry name" value="DNA_alkylation"/>
    <property type="match status" value="1"/>
</dbReference>
<evidence type="ECO:0000313" key="1">
    <source>
        <dbReference type="EMBL" id="MPM20547.1"/>
    </source>
</evidence>
<sequence length="231" mass="27038">MNQHLLRQRLSDLAEPSYRAFSKKLKVSDRLIFGIRTPKLQKLIKQLYEEEGIKALDDFFIYQEPSYEEIQIAFSLFGLLKLDYQSALSYLDRLRPFNDSWATNDNLAGWFSHLAQEKDFYRYLRSLLREQNPYDQRLGIVSLMNYYLEESSIAETLVELASVTNPHYYVVMALGWAYATAFCKDRNKTLPYLQPGILGEQVRRKAIQKCLESRLVSEADKTLLKSLRKTP</sequence>
<evidence type="ECO:0008006" key="2">
    <source>
        <dbReference type="Google" id="ProtNLM"/>
    </source>
</evidence>
<gene>
    <name evidence="1" type="ORF">SDC9_66978</name>
</gene>
<accession>A0A644XX93</accession>
<dbReference type="EMBL" id="VSSQ01003409">
    <property type="protein sequence ID" value="MPM20547.1"/>
    <property type="molecule type" value="Genomic_DNA"/>
</dbReference>
<dbReference type="Gene3D" id="1.25.10.90">
    <property type="match status" value="1"/>
</dbReference>
<dbReference type="InterPro" id="IPR016024">
    <property type="entry name" value="ARM-type_fold"/>
</dbReference>
<name>A0A644XX93_9ZZZZ</name>
<organism evidence="1">
    <name type="scientific">bioreactor metagenome</name>
    <dbReference type="NCBI Taxonomy" id="1076179"/>
    <lineage>
        <taxon>unclassified sequences</taxon>
        <taxon>metagenomes</taxon>
        <taxon>ecological metagenomes</taxon>
    </lineage>
</organism>
<dbReference type="SUPFAM" id="SSF48371">
    <property type="entry name" value="ARM repeat"/>
    <property type="match status" value="1"/>
</dbReference>
<proteinExistence type="predicted"/>
<dbReference type="PANTHER" id="PTHR34070">
    <property type="entry name" value="ARMADILLO-TYPE FOLD"/>
    <property type="match status" value="1"/>
</dbReference>
<dbReference type="InterPro" id="IPR014825">
    <property type="entry name" value="DNA_alkylation"/>
</dbReference>
<reference evidence="1" key="1">
    <citation type="submission" date="2019-08" db="EMBL/GenBank/DDBJ databases">
        <authorList>
            <person name="Kucharzyk K."/>
            <person name="Murdoch R.W."/>
            <person name="Higgins S."/>
            <person name="Loffler F."/>
        </authorList>
    </citation>
    <scope>NUCLEOTIDE SEQUENCE</scope>
</reference>